<keyword evidence="2" id="KW-0547">Nucleotide-binding</keyword>
<dbReference type="GO" id="GO:0004672">
    <property type="term" value="F:protein kinase activity"/>
    <property type="evidence" value="ECO:0007669"/>
    <property type="project" value="InterPro"/>
</dbReference>
<keyword evidence="6" id="KW-0808">Transferase</keyword>
<dbReference type="InterPro" id="IPR000719">
    <property type="entry name" value="Prot_kinase_dom"/>
</dbReference>
<dbReference type="PANTHER" id="PTHR24347">
    <property type="entry name" value="SERINE/THREONINE-PROTEIN KINASE"/>
    <property type="match status" value="1"/>
</dbReference>
<dbReference type="InParanoid" id="A0A078A0W7"/>
<evidence type="ECO:0000256" key="2">
    <source>
        <dbReference type="ARBA" id="ARBA00022741"/>
    </source>
</evidence>
<keyword evidence="3" id="KW-0067">ATP-binding</keyword>
<feature type="compositionally biased region" description="Polar residues" evidence="4">
    <location>
        <begin position="390"/>
        <end position="404"/>
    </location>
</feature>
<accession>A0A078A0W7</accession>
<dbReference type="Pfam" id="PF00069">
    <property type="entry name" value="Pkinase"/>
    <property type="match status" value="1"/>
</dbReference>
<evidence type="ECO:0000256" key="3">
    <source>
        <dbReference type="ARBA" id="ARBA00022840"/>
    </source>
</evidence>
<evidence type="ECO:0000256" key="1">
    <source>
        <dbReference type="ARBA" id="ARBA00011245"/>
    </source>
</evidence>
<dbReference type="InterPro" id="IPR011009">
    <property type="entry name" value="Kinase-like_dom_sf"/>
</dbReference>
<evidence type="ECO:0000256" key="4">
    <source>
        <dbReference type="SAM" id="MobiDB-lite"/>
    </source>
</evidence>
<dbReference type="PROSITE" id="PS50011">
    <property type="entry name" value="PROTEIN_KINASE_DOM"/>
    <property type="match status" value="1"/>
</dbReference>
<evidence type="ECO:0000259" key="5">
    <source>
        <dbReference type="PROSITE" id="PS50011"/>
    </source>
</evidence>
<dbReference type="OrthoDB" id="309279at2759"/>
<comment type="subunit">
    <text evidence="1">Monomer.</text>
</comment>
<evidence type="ECO:0000313" key="7">
    <source>
        <dbReference type="Proteomes" id="UP000039865"/>
    </source>
</evidence>
<feature type="domain" description="Protein kinase" evidence="5">
    <location>
        <begin position="94"/>
        <end position="415"/>
    </location>
</feature>
<dbReference type="GO" id="GO:0005524">
    <property type="term" value="F:ATP binding"/>
    <property type="evidence" value="ECO:0007669"/>
    <property type="project" value="UniProtKB-KW"/>
</dbReference>
<dbReference type="SMART" id="SM00220">
    <property type="entry name" value="S_TKc"/>
    <property type="match status" value="1"/>
</dbReference>
<feature type="compositionally biased region" description="Polar residues" evidence="4">
    <location>
        <begin position="723"/>
        <end position="749"/>
    </location>
</feature>
<reference evidence="6 7" key="1">
    <citation type="submission" date="2014-06" db="EMBL/GenBank/DDBJ databases">
        <authorList>
            <person name="Swart Estienne"/>
        </authorList>
    </citation>
    <scope>NUCLEOTIDE SEQUENCE [LARGE SCALE GENOMIC DNA]</scope>
    <source>
        <strain evidence="6 7">130c</strain>
    </source>
</reference>
<dbReference type="EMBL" id="CCKQ01003310">
    <property type="protein sequence ID" value="CDW74434.1"/>
    <property type="molecule type" value="Genomic_DNA"/>
</dbReference>
<name>A0A078A0W7_STYLE</name>
<keyword evidence="6" id="KW-0418">Kinase</keyword>
<feature type="region of interest" description="Disordered" evidence="4">
    <location>
        <begin position="378"/>
        <end position="418"/>
    </location>
</feature>
<dbReference type="Proteomes" id="UP000039865">
    <property type="component" value="Unassembled WGS sequence"/>
</dbReference>
<feature type="region of interest" description="Disordered" evidence="4">
    <location>
        <begin position="717"/>
        <end position="749"/>
    </location>
</feature>
<dbReference type="AlphaFoldDB" id="A0A078A0W7"/>
<proteinExistence type="predicted"/>
<dbReference type="Gene3D" id="1.10.510.10">
    <property type="entry name" value="Transferase(Phosphotransferase) domain 1"/>
    <property type="match status" value="1"/>
</dbReference>
<keyword evidence="7" id="KW-1185">Reference proteome</keyword>
<protein>
    <submittedName>
        <fullName evidence="6">Protein kinase domain containing protein</fullName>
    </submittedName>
</protein>
<dbReference type="SUPFAM" id="SSF56112">
    <property type="entry name" value="Protein kinase-like (PK-like)"/>
    <property type="match status" value="1"/>
</dbReference>
<evidence type="ECO:0000313" key="6">
    <source>
        <dbReference type="EMBL" id="CDW74434.1"/>
    </source>
</evidence>
<dbReference type="InterPro" id="IPR008271">
    <property type="entry name" value="Ser/Thr_kinase_AS"/>
</dbReference>
<dbReference type="PROSITE" id="PS00108">
    <property type="entry name" value="PROTEIN_KINASE_ST"/>
    <property type="match status" value="1"/>
</dbReference>
<dbReference type="FunFam" id="1.10.510.10:FF:000571">
    <property type="entry name" value="Maternal embryonic leucine zipper kinase"/>
    <property type="match status" value="1"/>
</dbReference>
<organism evidence="6 7">
    <name type="scientific">Stylonychia lemnae</name>
    <name type="common">Ciliate</name>
    <dbReference type="NCBI Taxonomy" id="5949"/>
    <lineage>
        <taxon>Eukaryota</taxon>
        <taxon>Sar</taxon>
        <taxon>Alveolata</taxon>
        <taxon>Ciliophora</taxon>
        <taxon>Intramacronucleata</taxon>
        <taxon>Spirotrichea</taxon>
        <taxon>Stichotrichia</taxon>
        <taxon>Sporadotrichida</taxon>
        <taxon>Oxytrichidae</taxon>
        <taxon>Stylonychinae</taxon>
        <taxon>Stylonychia</taxon>
    </lineage>
</organism>
<sequence>MEIKQDCNSIKQVQPKLSQIIDDFEMQNNDLCITDFQQQAIQSKKELESPTRLRTSNKQMRNLLKERLGINNVEDIVIQQSTPDYPEICFKEIYLFQEVIGSGAFGVVFQVEKIRNINPTSKCVDSKPISQLAAVKVINKNTLKDDGYRVLKNEALILRTMDHPNIVKFYEIYETSDFVFIEMEVIKGGTLSDFIKSKFQFSDQDASLIIKSILSAVEHVHSKNFVHRDLKPDNILISDQNDLSTIKVADFGLSESLRINIAYSLNEKMGTLLYMAPEQTKNHAYGKRIDVWACGIIMYILIEGRHPLFDPQHDNERTFLAKLKNPSWMFGVNFTMMAKDFFLKMYKKMKIKLVKMDQFQMRTINKGQVRYPLQMNQEIPQGKGGEPNERNSTQVLSETGQSEADMQEESISPKLRPQLLFSNRQSTLDESPPIRVKSTKRYSNRNPSMLNKNKNNYSMSPANMNGQRRSEMKQNNLISPKQFDSQILSENSILPKQKDSILKQIEHYKTDKTDSPLTLEIKDSPVKTLDAIDLDKGFSKNKIEKILDAIQSPKKSSFHQARRITTNINLQQCQYKIEDGNQSFQELSNAEQFSRQISRQDKPLSPNFGVKNMLRTSQKKFSNDLFQLPIINNENSEVQNITNRRGIPSEDWQKIIDGPVKRKSQLKAYATSSINPDDKSTNFQPQLQLVYDTTKTQQQASFAGYNKFQQRFMSWKEKKSANEKSQNTTIDSKINTGYHSRQPSSHSTRQPINYKRFKNQQQSAQYLINVEGHDNIIDDSSGSSQKKVLPQTTKMRNFSDSHNGQAKCQKFQRFEVQFQGLVAGALEDHSKYQQQLEQSQWPVIKEQQQYDGKEVEPFIDKLYDKKQTCKKSNGCLGLEQDQQ</sequence>
<gene>
    <name evidence="6" type="primary">Contig12071.g12907</name>
    <name evidence="6" type="ORF">STYLEM_3413</name>
</gene>